<comment type="subcellular location">
    <subcellularLocation>
        <location evidence="1">Cell membrane</location>
        <topology evidence="1">Single-pass membrane protein</topology>
    </subcellularLocation>
</comment>
<keyword evidence="9" id="KW-0811">Translocation</keyword>
<name>A0A520N2C1_9GAMM</name>
<keyword evidence="10 11" id="KW-0472">Membrane</keyword>
<dbReference type="InterPro" id="IPR003849">
    <property type="entry name" value="Preprotein_translocase_YajC"/>
</dbReference>
<keyword evidence="8 11" id="KW-1133">Transmembrane helix</keyword>
<keyword evidence="4" id="KW-0813">Transport</keyword>
<proteinExistence type="inferred from homology"/>
<keyword evidence="6 11" id="KW-0812">Transmembrane</keyword>
<evidence type="ECO:0000256" key="6">
    <source>
        <dbReference type="ARBA" id="ARBA00022692"/>
    </source>
</evidence>
<evidence type="ECO:0000256" key="5">
    <source>
        <dbReference type="ARBA" id="ARBA00022475"/>
    </source>
</evidence>
<evidence type="ECO:0000313" key="12">
    <source>
        <dbReference type="EMBL" id="RZO27627.1"/>
    </source>
</evidence>
<dbReference type="GO" id="GO:0015031">
    <property type="term" value="P:protein transport"/>
    <property type="evidence" value="ECO:0007669"/>
    <property type="project" value="UniProtKB-KW"/>
</dbReference>
<organism evidence="12 13">
    <name type="scientific">SAR86 cluster bacterium</name>
    <dbReference type="NCBI Taxonomy" id="2030880"/>
    <lineage>
        <taxon>Bacteria</taxon>
        <taxon>Pseudomonadati</taxon>
        <taxon>Pseudomonadota</taxon>
        <taxon>Gammaproteobacteria</taxon>
        <taxon>SAR86 cluster</taxon>
    </lineage>
</organism>
<dbReference type="PANTHER" id="PTHR33909">
    <property type="entry name" value="SEC TRANSLOCON ACCESSORY COMPLEX SUBUNIT YAJC"/>
    <property type="match status" value="1"/>
</dbReference>
<feature type="transmembrane region" description="Helical" evidence="11">
    <location>
        <begin position="6"/>
        <end position="26"/>
    </location>
</feature>
<accession>A0A520N2C1</accession>
<comment type="similarity">
    <text evidence="2">Belongs to the YajC family.</text>
</comment>
<gene>
    <name evidence="12" type="primary">yajC</name>
    <name evidence="12" type="ORF">EVA97_03975</name>
</gene>
<dbReference type="AlphaFoldDB" id="A0A520N2C1"/>
<keyword evidence="5" id="KW-1003">Cell membrane</keyword>
<evidence type="ECO:0000256" key="8">
    <source>
        <dbReference type="ARBA" id="ARBA00022989"/>
    </source>
</evidence>
<dbReference type="SMART" id="SM01323">
    <property type="entry name" value="YajC"/>
    <property type="match status" value="1"/>
</dbReference>
<evidence type="ECO:0000256" key="1">
    <source>
        <dbReference type="ARBA" id="ARBA00004162"/>
    </source>
</evidence>
<evidence type="ECO:0000256" key="3">
    <source>
        <dbReference type="ARBA" id="ARBA00014962"/>
    </source>
</evidence>
<dbReference type="Pfam" id="PF02699">
    <property type="entry name" value="YajC"/>
    <property type="match status" value="1"/>
</dbReference>
<dbReference type="Proteomes" id="UP000315283">
    <property type="component" value="Unassembled WGS sequence"/>
</dbReference>
<protein>
    <recommendedName>
        <fullName evidence="3">Sec translocon accessory complex subunit YajC</fullName>
    </recommendedName>
</protein>
<evidence type="ECO:0000313" key="13">
    <source>
        <dbReference type="Proteomes" id="UP000315283"/>
    </source>
</evidence>
<dbReference type="GO" id="GO:0005886">
    <property type="term" value="C:plasma membrane"/>
    <property type="evidence" value="ECO:0007669"/>
    <property type="project" value="UniProtKB-SubCell"/>
</dbReference>
<evidence type="ECO:0000256" key="4">
    <source>
        <dbReference type="ARBA" id="ARBA00022448"/>
    </source>
</evidence>
<keyword evidence="7" id="KW-0653">Protein transport</keyword>
<evidence type="ECO:0000256" key="7">
    <source>
        <dbReference type="ARBA" id="ARBA00022927"/>
    </source>
</evidence>
<evidence type="ECO:0000256" key="2">
    <source>
        <dbReference type="ARBA" id="ARBA00006742"/>
    </source>
</evidence>
<evidence type="ECO:0000256" key="10">
    <source>
        <dbReference type="ARBA" id="ARBA00023136"/>
    </source>
</evidence>
<dbReference type="PANTHER" id="PTHR33909:SF1">
    <property type="entry name" value="SEC TRANSLOCON ACCESSORY COMPLEX SUBUNIT YAJC"/>
    <property type="match status" value="1"/>
</dbReference>
<comment type="caution">
    <text evidence="12">The sequence shown here is derived from an EMBL/GenBank/DDBJ whole genome shotgun (WGS) entry which is preliminary data.</text>
</comment>
<dbReference type="NCBIfam" id="TIGR00739">
    <property type="entry name" value="yajC"/>
    <property type="match status" value="1"/>
</dbReference>
<sequence length="98" mass="10817">MEGAQTSFFSPLLFLGFLLLFMYIVIIRPQNKRNKEINEMLSNLEIGTEVIAASGIIGKVKAIKGDYISIEVSENVVFKLQKSAIANILPKGTIDSIN</sequence>
<evidence type="ECO:0000256" key="11">
    <source>
        <dbReference type="SAM" id="Phobius"/>
    </source>
</evidence>
<dbReference type="EMBL" id="SHBJ01000034">
    <property type="protein sequence ID" value="RZO27627.1"/>
    <property type="molecule type" value="Genomic_DNA"/>
</dbReference>
<reference evidence="12 13" key="1">
    <citation type="submission" date="2019-02" db="EMBL/GenBank/DDBJ databases">
        <title>Prokaryotic population dynamics and viral predation in marine succession experiment using metagenomics: the confinement effect.</title>
        <authorList>
            <person name="Haro-Moreno J.M."/>
            <person name="Rodriguez-Valera F."/>
            <person name="Lopez-Perez M."/>
        </authorList>
    </citation>
    <scope>NUCLEOTIDE SEQUENCE [LARGE SCALE GENOMIC DNA]</scope>
    <source>
        <strain evidence="12">MED-G164</strain>
    </source>
</reference>
<evidence type="ECO:0000256" key="9">
    <source>
        <dbReference type="ARBA" id="ARBA00023010"/>
    </source>
</evidence>
<dbReference type="PRINTS" id="PR01853">
    <property type="entry name" value="YAJCTRNLCASE"/>
</dbReference>